<keyword evidence="2" id="KW-1185">Reference proteome</keyword>
<evidence type="ECO:0000313" key="1">
    <source>
        <dbReference type="EMBL" id="RKP52778.1"/>
    </source>
</evidence>
<dbReference type="EMBL" id="RBZV01000001">
    <property type="protein sequence ID" value="RKP52778.1"/>
    <property type="molecule type" value="Genomic_DNA"/>
</dbReference>
<organism evidence="1 2">
    <name type="scientific">Trinickia fusca</name>
    <dbReference type="NCBI Taxonomy" id="2419777"/>
    <lineage>
        <taxon>Bacteria</taxon>
        <taxon>Pseudomonadati</taxon>
        <taxon>Pseudomonadota</taxon>
        <taxon>Betaproteobacteria</taxon>
        <taxon>Burkholderiales</taxon>
        <taxon>Burkholderiaceae</taxon>
        <taxon>Trinickia</taxon>
    </lineage>
</organism>
<protein>
    <submittedName>
        <fullName evidence="1">HutD family protein</fullName>
    </submittedName>
</protein>
<dbReference type="PANTHER" id="PTHR37943">
    <property type="entry name" value="PROTEIN VES"/>
    <property type="match status" value="1"/>
</dbReference>
<dbReference type="SUPFAM" id="SSF51182">
    <property type="entry name" value="RmlC-like cupins"/>
    <property type="match status" value="1"/>
</dbReference>
<reference evidence="1 2" key="1">
    <citation type="submission" date="2018-10" db="EMBL/GenBank/DDBJ databases">
        <title>Paraburkholderia sp. 7MK8-2, isolated from soil.</title>
        <authorList>
            <person name="Gao Z.-H."/>
            <person name="Qiu L.-H."/>
        </authorList>
    </citation>
    <scope>NUCLEOTIDE SEQUENCE [LARGE SCALE GENOMIC DNA]</scope>
    <source>
        <strain evidence="1 2">7MK8-2</strain>
    </source>
</reference>
<evidence type="ECO:0000313" key="2">
    <source>
        <dbReference type="Proteomes" id="UP000280434"/>
    </source>
</evidence>
<accession>A0A494XQ88</accession>
<dbReference type="Pfam" id="PF05962">
    <property type="entry name" value="HutD"/>
    <property type="match status" value="1"/>
</dbReference>
<dbReference type="AlphaFoldDB" id="A0A494XQ88"/>
<proteinExistence type="predicted"/>
<dbReference type="OrthoDB" id="9800082at2"/>
<gene>
    <name evidence="1" type="ORF">D7S89_00745</name>
</gene>
<dbReference type="Proteomes" id="UP000280434">
    <property type="component" value="Unassembled WGS sequence"/>
</dbReference>
<name>A0A494XQ88_9BURK</name>
<dbReference type="InterPro" id="IPR010282">
    <property type="entry name" value="Uncharacterised_HutD/Ves"/>
</dbReference>
<dbReference type="CDD" id="cd20293">
    <property type="entry name" value="cupin_HutD_N"/>
    <property type="match status" value="1"/>
</dbReference>
<comment type="caution">
    <text evidence="1">The sequence shown here is derived from an EMBL/GenBank/DDBJ whole genome shotgun (WGS) entry which is preliminary data.</text>
</comment>
<dbReference type="PANTHER" id="PTHR37943:SF1">
    <property type="entry name" value="PROTEIN VES"/>
    <property type="match status" value="1"/>
</dbReference>
<sequence>MPAAAQPGQARAARTAITLMRASELAAVPWKNGGGVTREVAAHPPQAGFDTFDWRVSVADVAQPGPFSRFAGIDRTLVLLEGAGMRLVDERGATHVLSEPFAVAHFAGEASIDAALVDGPTRDFNLMLRRARASATLEVWRGAGVHTLDADVALVFCAHGTLAVTLAVAVAAGEGEAPVELASMDTLRIDAPRALTCAIDGTGTALAIRIRYL</sequence>
<dbReference type="Gene3D" id="2.60.120.10">
    <property type="entry name" value="Jelly Rolls"/>
    <property type="match status" value="1"/>
</dbReference>
<dbReference type="InterPro" id="IPR011051">
    <property type="entry name" value="RmlC_Cupin_sf"/>
</dbReference>
<dbReference type="InterPro" id="IPR014710">
    <property type="entry name" value="RmlC-like_jellyroll"/>
</dbReference>